<comment type="caution">
    <text evidence="1">The sequence shown here is derived from an EMBL/GenBank/DDBJ whole genome shotgun (WGS) entry which is preliminary data.</text>
</comment>
<sequence length="144" mass="15849">MYAWLQCQADVLSGFGVLNEFPVCLALGTMFISRHQLSALSLSLSLSLCLSLFSAVSLRPIDCVEHPAFGSFRKERDIEAGMNGTRKSDRMMEEEKEGNLHFGWPVCLFFPTTLTSGHGNIGSTNREELFVGLEELPCGSSLRG</sequence>
<dbReference type="AlphaFoldDB" id="A0A9W7WK43"/>
<organism evidence="1 2">
    <name type="scientific">Triplophysa rosa</name>
    <name type="common">Cave loach</name>
    <dbReference type="NCBI Taxonomy" id="992332"/>
    <lineage>
        <taxon>Eukaryota</taxon>
        <taxon>Metazoa</taxon>
        <taxon>Chordata</taxon>
        <taxon>Craniata</taxon>
        <taxon>Vertebrata</taxon>
        <taxon>Euteleostomi</taxon>
        <taxon>Actinopterygii</taxon>
        <taxon>Neopterygii</taxon>
        <taxon>Teleostei</taxon>
        <taxon>Ostariophysi</taxon>
        <taxon>Cypriniformes</taxon>
        <taxon>Nemacheilidae</taxon>
        <taxon>Triplophysa</taxon>
    </lineage>
</organism>
<name>A0A9W7WK43_TRIRA</name>
<evidence type="ECO:0000313" key="2">
    <source>
        <dbReference type="Proteomes" id="UP001059041"/>
    </source>
</evidence>
<dbReference type="Proteomes" id="UP001059041">
    <property type="component" value="Linkage Group LG15"/>
</dbReference>
<gene>
    <name evidence="1" type="ORF">IRJ41_025520</name>
</gene>
<proteinExistence type="predicted"/>
<dbReference type="EMBL" id="JAFHDT010000015">
    <property type="protein sequence ID" value="KAI7800238.1"/>
    <property type="molecule type" value="Genomic_DNA"/>
</dbReference>
<accession>A0A9W7WK43</accession>
<evidence type="ECO:0000313" key="1">
    <source>
        <dbReference type="EMBL" id="KAI7800238.1"/>
    </source>
</evidence>
<protein>
    <submittedName>
        <fullName evidence="1">Uncharacterized protein</fullName>
    </submittedName>
</protein>
<reference evidence="1" key="1">
    <citation type="submission" date="2021-02" db="EMBL/GenBank/DDBJ databases">
        <title>Comparative genomics reveals that relaxation of natural selection precedes convergent phenotypic evolution of cavefish.</title>
        <authorList>
            <person name="Peng Z."/>
        </authorList>
    </citation>
    <scope>NUCLEOTIDE SEQUENCE</scope>
    <source>
        <tissue evidence="1">Muscle</tissue>
    </source>
</reference>
<keyword evidence="2" id="KW-1185">Reference proteome</keyword>